<reference evidence="1" key="1">
    <citation type="submission" date="2022-04" db="EMBL/GenBank/DDBJ databases">
        <title>Chromosome-scale genome assembly of Holotrichia oblita Faldermann.</title>
        <authorList>
            <person name="Rongchong L."/>
        </authorList>
    </citation>
    <scope>NUCLEOTIDE SEQUENCE</scope>
    <source>
        <strain evidence="1">81SQS9</strain>
    </source>
</reference>
<proteinExistence type="predicted"/>
<dbReference type="Proteomes" id="UP001056778">
    <property type="component" value="Chromosome 3"/>
</dbReference>
<protein>
    <submittedName>
        <fullName evidence="1">Carboxylic ester hydrolase</fullName>
    </submittedName>
</protein>
<name>A0ACB9TDG9_HOLOL</name>
<sequence length="559" mass="63270">MEKRAVILLAIYFSGIYAEERPTVSINDGLIRGTYKVSYHGRKYAAFEGIPYAQPPIKHLRFKGPEPVVPWKGVLDATSHYKCLQLQLQEIKVVGSEDCLYLNVYVPQEKFQNGETLNVVVHIHGGSFMLGDPNDMSGPSKLMDRDIVYININYRIGPLGFYSTGDSVLPGNYGLKDQVLALQWVQKNIHKFGGNPKSVTLTGSSAGAASVHLHYFSPLSKGSYMKFKKTIDSHQYILGLFHRAWAGSSSALNPWVIQKDPSVNAKLLAKQVGCDSDSVQLLAQCLRERPALQIQDAVKVTYRDWLVPLAPFAPTIEPNAPTSFLTVHPYSSLISDGIVADVPLTFITTTGEGLLPSIFYYQRLNELNQRYDFLFPFILEYYGYNKTFQEDISEKISEYYFDYDPISTENFDKFVKLCGQRLFENGIEKSIKLQTKAMKSDIFFIRMDFGRFAPGLEHLGLPHAGDNMFYYDVSFQNSTLVNKEVNMKNMLLDMLVKYAETGKLFVEHIELQSNSKRKDLQYLLIKGPANIRMQPSKTLGGLDFWNSLGLEEDENLYGE</sequence>
<evidence type="ECO:0000313" key="1">
    <source>
        <dbReference type="EMBL" id="KAI4464764.1"/>
    </source>
</evidence>
<comment type="caution">
    <text evidence="1">The sequence shown here is derived from an EMBL/GenBank/DDBJ whole genome shotgun (WGS) entry which is preliminary data.</text>
</comment>
<dbReference type="EMBL" id="CM043017">
    <property type="protein sequence ID" value="KAI4464764.1"/>
    <property type="molecule type" value="Genomic_DNA"/>
</dbReference>
<gene>
    <name evidence="1" type="ORF">MML48_3g00001189</name>
</gene>
<evidence type="ECO:0000313" key="2">
    <source>
        <dbReference type="Proteomes" id="UP001056778"/>
    </source>
</evidence>
<accession>A0ACB9TDG9</accession>
<organism evidence="1 2">
    <name type="scientific">Holotrichia oblita</name>
    <name type="common">Chafer beetle</name>
    <dbReference type="NCBI Taxonomy" id="644536"/>
    <lineage>
        <taxon>Eukaryota</taxon>
        <taxon>Metazoa</taxon>
        <taxon>Ecdysozoa</taxon>
        <taxon>Arthropoda</taxon>
        <taxon>Hexapoda</taxon>
        <taxon>Insecta</taxon>
        <taxon>Pterygota</taxon>
        <taxon>Neoptera</taxon>
        <taxon>Endopterygota</taxon>
        <taxon>Coleoptera</taxon>
        <taxon>Polyphaga</taxon>
        <taxon>Scarabaeiformia</taxon>
        <taxon>Scarabaeidae</taxon>
        <taxon>Melolonthinae</taxon>
        <taxon>Holotrichia</taxon>
    </lineage>
</organism>
<keyword evidence="2" id="KW-1185">Reference proteome</keyword>
<keyword evidence="1" id="KW-0378">Hydrolase</keyword>